<dbReference type="SUPFAM" id="SSF53756">
    <property type="entry name" value="UDP-Glycosyltransferase/glycogen phosphorylase"/>
    <property type="match status" value="1"/>
</dbReference>
<dbReference type="EMBL" id="JAJAPW010000003">
    <property type="protein sequence ID" value="MCB4799006.1"/>
    <property type="molecule type" value="Genomic_DNA"/>
</dbReference>
<sequence length="388" mass="44372">MKILRVITSMKPQTGGPCQGIRNAIPEQLKMGVQNEVVCLDNPDEDYGIIDEFIIYKLGRPTNAWFYSKTLDFWLLDNLKRFDVVIIHGLWLYPSYGTIKIIQKYKIANARVPKVYIMPHGMLDPYFQKAKGRTLKAIRNFWYWHILEHKVINKANGVLFTCEQELLLARQNFSNYKPKKEINVGYGIQNPPELLSKNSEELLTSLKGWDKKPYLLFLSRIHPKKGVDLLIKAYLKLELKYKTLPQLVVAGPGLDTEFGKAMLELASGSNNILFPGMLKGDIKWKAFNNAEVFILPSHQENFGIAVAEALATSTPVLISDKVNIWREIEEGHGGFVNKDTLSDTYQLVRKWLDAPQTIKTEMTQNASNVFKHHFTIEKAAKKFISSIQ</sequence>
<dbReference type="InterPro" id="IPR001296">
    <property type="entry name" value="Glyco_trans_1"/>
</dbReference>
<evidence type="ECO:0000259" key="1">
    <source>
        <dbReference type="Pfam" id="PF00534"/>
    </source>
</evidence>
<name>A0A9X1I070_9FLAO</name>
<keyword evidence="3" id="KW-1185">Reference proteome</keyword>
<evidence type="ECO:0000313" key="2">
    <source>
        <dbReference type="EMBL" id="MCB4799006.1"/>
    </source>
</evidence>
<dbReference type="InterPro" id="IPR050194">
    <property type="entry name" value="Glycosyltransferase_grp1"/>
</dbReference>
<comment type="caution">
    <text evidence="2">The sequence shown here is derived from an EMBL/GenBank/DDBJ whole genome shotgun (WGS) entry which is preliminary data.</text>
</comment>
<dbReference type="Pfam" id="PF00534">
    <property type="entry name" value="Glycos_transf_1"/>
    <property type="match status" value="1"/>
</dbReference>
<feature type="domain" description="Glycosyl transferase family 1" evidence="1">
    <location>
        <begin position="210"/>
        <end position="362"/>
    </location>
</feature>
<dbReference type="GO" id="GO:0016757">
    <property type="term" value="F:glycosyltransferase activity"/>
    <property type="evidence" value="ECO:0007669"/>
    <property type="project" value="UniProtKB-KW"/>
</dbReference>
<dbReference type="Proteomes" id="UP001139199">
    <property type="component" value="Unassembled WGS sequence"/>
</dbReference>
<accession>A0A9X1I070</accession>
<dbReference type="PANTHER" id="PTHR45947">
    <property type="entry name" value="SULFOQUINOVOSYL TRANSFERASE SQD2"/>
    <property type="match status" value="1"/>
</dbReference>
<evidence type="ECO:0000313" key="3">
    <source>
        <dbReference type="Proteomes" id="UP001139199"/>
    </source>
</evidence>
<dbReference type="PANTHER" id="PTHR45947:SF3">
    <property type="entry name" value="SULFOQUINOVOSYL TRANSFERASE SQD2"/>
    <property type="match status" value="1"/>
</dbReference>
<dbReference type="EC" id="2.4.-.-" evidence="2"/>
<keyword evidence="2" id="KW-0328">Glycosyltransferase</keyword>
<gene>
    <name evidence="2" type="ORF">LG649_09115</name>
</gene>
<dbReference type="Gene3D" id="3.40.50.2000">
    <property type="entry name" value="Glycogen Phosphorylase B"/>
    <property type="match status" value="2"/>
</dbReference>
<dbReference type="AlphaFoldDB" id="A0A9X1I070"/>
<dbReference type="RefSeq" id="WP_226543518.1">
    <property type="nucleotide sequence ID" value="NZ_JAJAPW010000003.1"/>
</dbReference>
<keyword evidence="2" id="KW-0808">Transferase</keyword>
<organism evidence="2 3">
    <name type="scientific">Neotamlana laminarinivorans</name>
    <dbReference type="NCBI Taxonomy" id="2883124"/>
    <lineage>
        <taxon>Bacteria</taxon>
        <taxon>Pseudomonadati</taxon>
        <taxon>Bacteroidota</taxon>
        <taxon>Flavobacteriia</taxon>
        <taxon>Flavobacteriales</taxon>
        <taxon>Flavobacteriaceae</taxon>
        <taxon>Neotamlana</taxon>
    </lineage>
</organism>
<reference evidence="2" key="1">
    <citation type="submission" date="2021-10" db="EMBL/GenBank/DDBJ databases">
        <title>Tamlana sargassums sp. nov., and Tamlana laminarinivorans sp. nov., two new bacteria isolated from the brown alga.</title>
        <authorList>
            <person name="Li J."/>
        </authorList>
    </citation>
    <scope>NUCLEOTIDE SEQUENCE</scope>
    <source>
        <strain evidence="2">PT2-4</strain>
    </source>
</reference>
<proteinExistence type="predicted"/>
<protein>
    <submittedName>
        <fullName evidence="2">Glycosyltransferase</fullName>
        <ecNumber evidence="2">2.4.-.-</ecNumber>
    </submittedName>
</protein>